<accession>A0A418VT31</accession>
<evidence type="ECO:0000313" key="3">
    <source>
        <dbReference type="EMBL" id="RJF79638.1"/>
    </source>
</evidence>
<dbReference type="RefSeq" id="WP_119833094.1">
    <property type="nucleotide sequence ID" value="NZ_QYUL01000003.1"/>
</dbReference>
<feature type="chain" id="PRO_5019221570" description="Lipoprotein" evidence="2">
    <location>
        <begin position="23"/>
        <end position="63"/>
    </location>
</feature>
<protein>
    <recommendedName>
        <fullName evidence="5">Lipoprotein</fullName>
    </recommendedName>
</protein>
<organism evidence="3 4">
    <name type="scientific">Azospirillum cavernae</name>
    <dbReference type="NCBI Taxonomy" id="2320860"/>
    <lineage>
        <taxon>Bacteria</taxon>
        <taxon>Pseudomonadati</taxon>
        <taxon>Pseudomonadota</taxon>
        <taxon>Alphaproteobacteria</taxon>
        <taxon>Rhodospirillales</taxon>
        <taxon>Azospirillaceae</taxon>
        <taxon>Azospirillum</taxon>
    </lineage>
</organism>
<evidence type="ECO:0000256" key="2">
    <source>
        <dbReference type="SAM" id="SignalP"/>
    </source>
</evidence>
<name>A0A418VT31_9PROT</name>
<comment type="caution">
    <text evidence="3">The sequence shown here is derived from an EMBL/GenBank/DDBJ whole genome shotgun (WGS) entry which is preliminary data.</text>
</comment>
<dbReference type="AlphaFoldDB" id="A0A418VT31"/>
<evidence type="ECO:0000313" key="4">
    <source>
        <dbReference type="Proteomes" id="UP000283458"/>
    </source>
</evidence>
<evidence type="ECO:0008006" key="5">
    <source>
        <dbReference type="Google" id="ProtNLM"/>
    </source>
</evidence>
<dbReference type="Proteomes" id="UP000283458">
    <property type="component" value="Unassembled WGS sequence"/>
</dbReference>
<feature type="compositionally biased region" description="Pro residues" evidence="1">
    <location>
        <begin position="42"/>
        <end position="56"/>
    </location>
</feature>
<sequence length="63" mass="6751">MKHPIRVTILVLAAALALSACGKRPKYVDEALPEGQTDPFPRSYPNPSLDPKPGEPAPGVKFP</sequence>
<proteinExistence type="predicted"/>
<dbReference type="EMBL" id="QYUL01000003">
    <property type="protein sequence ID" value="RJF79638.1"/>
    <property type="molecule type" value="Genomic_DNA"/>
</dbReference>
<reference evidence="3 4" key="1">
    <citation type="submission" date="2018-09" db="EMBL/GenBank/DDBJ databases">
        <authorList>
            <person name="Zhu H."/>
        </authorList>
    </citation>
    <scope>NUCLEOTIDE SEQUENCE [LARGE SCALE GENOMIC DNA]</scope>
    <source>
        <strain evidence="3 4">K2W22B-5</strain>
    </source>
</reference>
<dbReference type="PROSITE" id="PS51257">
    <property type="entry name" value="PROKAR_LIPOPROTEIN"/>
    <property type="match status" value="1"/>
</dbReference>
<keyword evidence="2" id="KW-0732">Signal</keyword>
<feature type="region of interest" description="Disordered" evidence="1">
    <location>
        <begin position="29"/>
        <end position="63"/>
    </location>
</feature>
<feature type="signal peptide" evidence="2">
    <location>
        <begin position="1"/>
        <end position="22"/>
    </location>
</feature>
<gene>
    <name evidence="3" type="ORF">D3877_23135</name>
</gene>
<keyword evidence="4" id="KW-1185">Reference proteome</keyword>
<evidence type="ECO:0000256" key="1">
    <source>
        <dbReference type="SAM" id="MobiDB-lite"/>
    </source>
</evidence>
<dbReference type="OrthoDB" id="7307510at2"/>